<evidence type="ECO:0000313" key="13">
    <source>
        <dbReference type="EMBL" id="KAK6628928.1"/>
    </source>
</evidence>
<sequence length="846" mass="95888">MTDSRYSRIFSGLNYPHEYGFGTHNGSDCERPSCGRNYTHFHCRSCGYGTSQAANINTHTRLCPQYNDLQPKDFTRLTPSSDTNMLQHDILQQNQSYSYFSSVGPSVVLPSQCSPNGMNHKLITTQQSGMFNFVMPPQSTQYGSLYGSQTTFSNPNLFSPPNFNNYGQLDTSWLPQSRLMPASVHSLNVTPDLGGNGKSSYEKLDPSNSPSCWGRYSAMETTAIGMCSPLTAEAYKIVTKELQAKLDAKNWYSCSPSKIKFNCQTEVRKCTESVPSCSISLLLLENDQKHDHDCGRETSFECCKTDERCDINQGIKKDSEQGFTECMKDSQIEDKFHCNEKDINNGSISENMNKEVIESDIIHDSTDEIIELKSPSRDSDIIVEESSNSEQILSSTKSDWNSKCLVCRRCTTDDSVKLSSEKPVTAAIHKSVVEKLTKVLNDDRFHEDDNNSICSRCLDLVNIVDQLETKLNSAKKELLDIFNANSNKESIICDATDNDSQEKSIMNSCKSKLICDVCHKSFSSVNYLEKHKQCHTKAFSYYCEYCGKGFAVLQTLQNHVNLHSKSCRYQCELCGKKFIQKPNLTDHLRKHKGEYRYKCPVCHKAFIRRSVLKVHVLAHKSESHVCQYCGKQFKNLTNLTVHIKICSGDLKFCCDKCDKKFPIRSLLKRHISIRHNSEYLFVCSICSKGFGKNSDLRTHMRSHSDKKPFRCSKCNNCYKSLSNLNQHMKVHSTGASLECTICSKKFTRQDCLTDHLNQHTGDKPYKCMTCLKAFANRINFNIHVKRHNGTLKKKACPICGKLFNKGLKDHMTSHSGEKPYSCKQCLAVFTVKSSLNKHVKVKHDLI</sequence>
<dbReference type="PANTHER" id="PTHR16515">
    <property type="entry name" value="PR DOMAIN ZINC FINGER PROTEIN"/>
    <property type="match status" value="1"/>
</dbReference>
<dbReference type="FunFam" id="3.30.160.60:FF:000446">
    <property type="entry name" value="Zinc finger protein"/>
    <property type="match status" value="1"/>
</dbReference>
<protein>
    <recommendedName>
        <fullName evidence="12">C2H2-type domain-containing protein</fullName>
    </recommendedName>
</protein>
<keyword evidence="5" id="KW-0862">Zinc</keyword>
<evidence type="ECO:0000256" key="5">
    <source>
        <dbReference type="ARBA" id="ARBA00022833"/>
    </source>
</evidence>
<keyword evidence="6" id="KW-0805">Transcription regulation</keyword>
<evidence type="ECO:0000256" key="8">
    <source>
        <dbReference type="ARBA" id="ARBA00023163"/>
    </source>
</evidence>
<organism evidence="13 14">
    <name type="scientific">Polyplax serrata</name>
    <name type="common">Common mouse louse</name>
    <dbReference type="NCBI Taxonomy" id="468196"/>
    <lineage>
        <taxon>Eukaryota</taxon>
        <taxon>Metazoa</taxon>
        <taxon>Ecdysozoa</taxon>
        <taxon>Arthropoda</taxon>
        <taxon>Hexapoda</taxon>
        <taxon>Insecta</taxon>
        <taxon>Pterygota</taxon>
        <taxon>Neoptera</taxon>
        <taxon>Paraneoptera</taxon>
        <taxon>Psocodea</taxon>
        <taxon>Troctomorpha</taxon>
        <taxon>Phthiraptera</taxon>
        <taxon>Anoplura</taxon>
        <taxon>Polyplacidae</taxon>
        <taxon>Polyplax</taxon>
    </lineage>
</organism>
<keyword evidence="8" id="KW-0804">Transcription</keyword>
<evidence type="ECO:0000256" key="7">
    <source>
        <dbReference type="ARBA" id="ARBA00023125"/>
    </source>
</evidence>
<dbReference type="FunFam" id="3.30.160.60:FF:000710">
    <property type="entry name" value="Zinc finger protein 768"/>
    <property type="match status" value="1"/>
</dbReference>
<dbReference type="GO" id="GO:0003677">
    <property type="term" value="F:DNA binding"/>
    <property type="evidence" value="ECO:0007669"/>
    <property type="project" value="UniProtKB-KW"/>
</dbReference>
<dbReference type="Pfam" id="PF00096">
    <property type="entry name" value="zf-C2H2"/>
    <property type="match status" value="6"/>
</dbReference>
<feature type="domain" description="C2H2-type" evidence="12">
    <location>
        <begin position="652"/>
        <end position="680"/>
    </location>
</feature>
<feature type="coiled-coil region" evidence="11">
    <location>
        <begin position="457"/>
        <end position="484"/>
    </location>
</feature>
<dbReference type="PANTHER" id="PTHR16515:SF49">
    <property type="entry name" value="GASTRULA ZINC FINGER PROTEIN XLCGF49.1-LIKE-RELATED"/>
    <property type="match status" value="1"/>
</dbReference>
<evidence type="ECO:0000256" key="3">
    <source>
        <dbReference type="ARBA" id="ARBA00022737"/>
    </source>
</evidence>
<dbReference type="GO" id="GO:0006355">
    <property type="term" value="P:regulation of DNA-templated transcription"/>
    <property type="evidence" value="ECO:0007669"/>
    <property type="project" value="UniProtKB-ARBA"/>
</dbReference>
<accession>A0AAN8RW43</accession>
<dbReference type="EMBL" id="JAWJWE010000036">
    <property type="protein sequence ID" value="KAK6628928.1"/>
    <property type="molecule type" value="Genomic_DNA"/>
</dbReference>
<keyword evidence="2" id="KW-0479">Metal-binding</keyword>
<dbReference type="SUPFAM" id="SSF57667">
    <property type="entry name" value="beta-beta-alpha zinc fingers"/>
    <property type="match status" value="6"/>
</dbReference>
<evidence type="ECO:0000256" key="4">
    <source>
        <dbReference type="ARBA" id="ARBA00022771"/>
    </source>
</evidence>
<feature type="domain" description="C2H2-type" evidence="12">
    <location>
        <begin position="737"/>
        <end position="764"/>
    </location>
</feature>
<evidence type="ECO:0000256" key="2">
    <source>
        <dbReference type="ARBA" id="ARBA00022723"/>
    </source>
</evidence>
<feature type="domain" description="C2H2-type" evidence="12">
    <location>
        <begin position="794"/>
        <end position="819"/>
    </location>
</feature>
<dbReference type="SMART" id="SM00355">
    <property type="entry name" value="ZnF_C2H2"/>
    <property type="match status" value="13"/>
</dbReference>
<dbReference type="GO" id="GO:0005634">
    <property type="term" value="C:nucleus"/>
    <property type="evidence" value="ECO:0007669"/>
    <property type="project" value="UniProtKB-SubCell"/>
</dbReference>
<evidence type="ECO:0000313" key="14">
    <source>
        <dbReference type="Proteomes" id="UP001372834"/>
    </source>
</evidence>
<keyword evidence="3" id="KW-0677">Repeat</keyword>
<feature type="domain" description="C2H2-type" evidence="12">
    <location>
        <begin position="624"/>
        <end position="651"/>
    </location>
</feature>
<keyword evidence="9" id="KW-0539">Nucleus</keyword>
<dbReference type="Pfam" id="PF13912">
    <property type="entry name" value="zf-C2H2_6"/>
    <property type="match status" value="2"/>
</dbReference>
<dbReference type="InterPro" id="IPR036236">
    <property type="entry name" value="Znf_C2H2_sf"/>
</dbReference>
<feature type="domain" description="C2H2-type" evidence="12">
    <location>
        <begin position="681"/>
        <end position="708"/>
    </location>
</feature>
<gene>
    <name evidence="13" type="ORF">RUM43_002745</name>
</gene>
<evidence type="ECO:0000259" key="12">
    <source>
        <dbReference type="PROSITE" id="PS50157"/>
    </source>
</evidence>
<keyword evidence="4 10" id="KW-0863">Zinc-finger</keyword>
<feature type="domain" description="C2H2-type" evidence="12">
    <location>
        <begin position="541"/>
        <end position="564"/>
    </location>
</feature>
<dbReference type="FunFam" id="3.30.160.60:FF:000145">
    <property type="entry name" value="Zinc finger protein 574"/>
    <property type="match status" value="1"/>
</dbReference>
<evidence type="ECO:0000256" key="6">
    <source>
        <dbReference type="ARBA" id="ARBA00023015"/>
    </source>
</evidence>
<feature type="domain" description="C2H2-type" evidence="12">
    <location>
        <begin position="569"/>
        <end position="596"/>
    </location>
</feature>
<evidence type="ECO:0000256" key="1">
    <source>
        <dbReference type="ARBA" id="ARBA00004123"/>
    </source>
</evidence>
<evidence type="ECO:0000256" key="11">
    <source>
        <dbReference type="SAM" id="Coils"/>
    </source>
</evidence>
<dbReference type="Gene3D" id="3.30.160.60">
    <property type="entry name" value="Classic Zinc Finger"/>
    <property type="match status" value="10"/>
</dbReference>
<feature type="domain" description="C2H2-type" evidence="12">
    <location>
        <begin position="513"/>
        <end position="540"/>
    </location>
</feature>
<reference evidence="13 14" key="1">
    <citation type="submission" date="2023-10" db="EMBL/GenBank/DDBJ databases">
        <title>Genomes of two closely related lineages of the louse Polyplax serrata with different host specificities.</title>
        <authorList>
            <person name="Martinu J."/>
            <person name="Tarabai H."/>
            <person name="Stefka J."/>
            <person name="Hypsa V."/>
        </authorList>
    </citation>
    <scope>NUCLEOTIDE SEQUENCE [LARGE SCALE GENOMIC DNA]</scope>
    <source>
        <strain evidence="13">HR10_N</strain>
    </source>
</reference>
<dbReference type="FunFam" id="3.30.160.60:FF:000325">
    <property type="entry name" value="ZFP90 zinc finger protein"/>
    <property type="match status" value="1"/>
</dbReference>
<evidence type="ECO:0000256" key="9">
    <source>
        <dbReference type="ARBA" id="ARBA00023242"/>
    </source>
</evidence>
<dbReference type="GO" id="GO:0008270">
    <property type="term" value="F:zinc ion binding"/>
    <property type="evidence" value="ECO:0007669"/>
    <property type="project" value="UniProtKB-KW"/>
</dbReference>
<evidence type="ECO:0000256" key="10">
    <source>
        <dbReference type="PROSITE-ProRule" id="PRU00042"/>
    </source>
</evidence>
<dbReference type="PROSITE" id="PS00028">
    <property type="entry name" value="ZINC_FINGER_C2H2_1"/>
    <property type="match status" value="10"/>
</dbReference>
<dbReference type="InterPro" id="IPR013087">
    <property type="entry name" value="Znf_C2H2_type"/>
</dbReference>
<proteinExistence type="predicted"/>
<dbReference type="AlphaFoldDB" id="A0AAN8RW43"/>
<comment type="caution">
    <text evidence="13">The sequence shown here is derived from an EMBL/GenBank/DDBJ whole genome shotgun (WGS) entry which is preliminary data.</text>
</comment>
<feature type="domain" description="C2H2-type" evidence="12">
    <location>
        <begin position="709"/>
        <end position="736"/>
    </location>
</feature>
<feature type="domain" description="C2H2-type" evidence="12">
    <location>
        <begin position="765"/>
        <end position="792"/>
    </location>
</feature>
<dbReference type="Proteomes" id="UP001372834">
    <property type="component" value="Unassembled WGS sequence"/>
</dbReference>
<name>A0AAN8RW43_POLSC</name>
<feature type="domain" description="C2H2-type" evidence="12">
    <location>
        <begin position="820"/>
        <end position="843"/>
    </location>
</feature>
<comment type="subcellular location">
    <subcellularLocation>
        <location evidence="1">Nucleus</location>
    </subcellularLocation>
</comment>
<dbReference type="InterPro" id="IPR050331">
    <property type="entry name" value="Zinc_finger"/>
</dbReference>
<keyword evidence="11" id="KW-0175">Coiled coil</keyword>
<keyword evidence="7" id="KW-0238">DNA-binding</keyword>
<dbReference type="FunFam" id="3.30.160.60:FF:002343">
    <property type="entry name" value="Zinc finger protein 33A"/>
    <property type="match status" value="1"/>
</dbReference>
<dbReference type="PROSITE" id="PS50157">
    <property type="entry name" value="ZINC_FINGER_C2H2_2"/>
    <property type="match status" value="12"/>
</dbReference>
<feature type="domain" description="C2H2-type" evidence="12">
    <location>
        <begin position="597"/>
        <end position="624"/>
    </location>
</feature>